<evidence type="ECO:0000256" key="1">
    <source>
        <dbReference type="SAM" id="MobiDB-lite"/>
    </source>
</evidence>
<feature type="region of interest" description="Disordered" evidence="1">
    <location>
        <begin position="191"/>
        <end position="233"/>
    </location>
</feature>
<feature type="region of interest" description="Disordered" evidence="1">
    <location>
        <begin position="159"/>
        <end position="178"/>
    </location>
</feature>
<feature type="region of interest" description="Disordered" evidence="1">
    <location>
        <begin position="40"/>
        <end position="91"/>
    </location>
</feature>
<keyword evidence="3" id="KW-1185">Reference proteome</keyword>
<dbReference type="EMBL" id="KV426354">
    <property type="protein sequence ID" value="KZV81972.1"/>
    <property type="molecule type" value="Genomic_DNA"/>
</dbReference>
<proteinExistence type="predicted"/>
<accession>A0A165C7P3</accession>
<protein>
    <submittedName>
        <fullName evidence="2">Uncharacterized protein</fullName>
    </submittedName>
</protein>
<evidence type="ECO:0000313" key="2">
    <source>
        <dbReference type="EMBL" id="KZV81972.1"/>
    </source>
</evidence>
<dbReference type="Proteomes" id="UP000077266">
    <property type="component" value="Unassembled WGS sequence"/>
</dbReference>
<reference evidence="2 3" key="1">
    <citation type="journal article" date="2016" name="Mol. Biol. Evol.">
        <title>Comparative Genomics of Early-Diverging Mushroom-Forming Fungi Provides Insights into the Origins of Lignocellulose Decay Capabilities.</title>
        <authorList>
            <person name="Nagy L.G."/>
            <person name="Riley R."/>
            <person name="Tritt A."/>
            <person name="Adam C."/>
            <person name="Daum C."/>
            <person name="Floudas D."/>
            <person name="Sun H."/>
            <person name="Yadav J.S."/>
            <person name="Pangilinan J."/>
            <person name="Larsson K.H."/>
            <person name="Matsuura K."/>
            <person name="Barry K."/>
            <person name="Labutti K."/>
            <person name="Kuo R."/>
            <person name="Ohm R.A."/>
            <person name="Bhattacharya S.S."/>
            <person name="Shirouzu T."/>
            <person name="Yoshinaga Y."/>
            <person name="Martin F.M."/>
            <person name="Grigoriev I.V."/>
            <person name="Hibbett D.S."/>
        </authorList>
    </citation>
    <scope>NUCLEOTIDE SEQUENCE [LARGE SCALE GENOMIC DNA]</scope>
    <source>
        <strain evidence="2 3">HHB12029</strain>
    </source>
</reference>
<sequence>MRQLNAAVRRIHMNAATGYALSAEDFRAARIALFNDAHSFDPPGIKATSEHADSDSESSEDDNNTDDAGPGNAVETADWKDIAPGLSQKDTSPRMTVHVELWLSLTDSDELGTSEDVQATVTRLREIEKAWAKRQVVEILANRPATTAWLEGVIPHVEPERPADSSAESTHENDDLVLPEDAIEHRIERVVTSHGSPSRSPSLSHAAKHLPDPGTPGKAQSAETKKTRPSVAARMHARLVRFVKHFRSKLGTKSA</sequence>
<dbReference type="AlphaFoldDB" id="A0A165C7P3"/>
<name>A0A165C7P3_EXIGL</name>
<organism evidence="2 3">
    <name type="scientific">Exidia glandulosa HHB12029</name>
    <dbReference type="NCBI Taxonomy" id="1314781"/>
    <lineage>
        <taxon>Eukaryota</taxon>
        <taxon>Fungi</taxon>
        <taxon>Dikarya</taxon>
        <taxon>Basidiomycota</taxon>
        <taxon>Agaricomycotina</taxon>
        <taxon>Agaricomycetes</taxon>
        <taxon>Auriculariales</taxon>
        <taxon>Exidiaceae</taxon>
        <taxon>Exidia</taxon>
    </lineage>
</organism>
<feature type="compositionally biased region" description="Low complexity" evidence="1">
    <location>
        <begin position="193"/>
        <end position="205"/>
    </location>
</feature>
<feature type="compositionally biased region" description="Acidic residues" evidence="1">
    <location>
        <begin position="55"/>
        <end position="65"/>
    </location>
</feature>
<feature type="compositionally biased region" description="Basic and acidic residues" evidence="1">
    <location>
        <begin position="159"/>
        <end position="174"/>
    </location>
</feature>
<evidence type="ECO:0000313" key="3">
    <source>
        <dbReference type="Proteomes" id="UP000077266"/>
    </source>
</evidence>
<dbReference type="InParanoid" id="A0A165C7P3"/>
<gene>
    <name evidence="2" type="ORF">EXIGLDRAFT_779115</name>
</gene>